<dbReference type="Pfam" id="PF14375">
    <property type="entry name" value="Cys_rich_CWC"/>
    <property type="match status" value="1"/>
</dbReference>
<protein>
    <recommendedName>
        <fullName evidence="3">Cysteine-rich CWC</fullName>
    </recommendedName>
</protein>
<sequence length="79" mass="8898">MWLSSKVWYGDGLVVNCPLCDADNQCLANTPNVANCWCMTKTFHEWVLAQIPEDAKNKACICEGCLTKYSELLKELPND</sequence>
<evidence type="ECO:0008006" key="3">
    <source>
        <dbReference type="Google" id="ProtNLM"/>
    </source>
</evidence>
<accession>A0A1C0YIE4</accession>
<dbReference type="STRING" id="33978.A6M13_12125"/>
<dbReference type="Proteomes" id="UP000093199">
    <property type="component" value="Unassembled WGS sequence"/>
</dbReference>
<keyword evidence="2" id="KW-1185">Reference proteome</keyword>
<comment type="caution">
    <text evidence="1">The sequence shown here is derived from an EMBL/GenBank/DDBJ whole genome shotgun (WGS) entry which is preliminary data.</text>
</comment>
<dbReference type="OrthoDB" id="5625686at2"/>
<evidence type="ECO:0000313" key="2">
    <source>
        <dbReference type="Proteomes" id="UP000093199"/>
    </source>
</evidence>
<proteinExistence type="predicted"/>
<dbReference type="AlphaFoldDB" id="A0A1C0YIE4"/>
<organism evidence="1 2">
    <name type="scientific">Caryophanon tenue</name>
    <dbReference type="NCBI Taxonomy" id="33978"/>
    <lineage>
        <taxon>Bacteria</taxon>
        <taxon>Bacillati</taxon>
        <taxon>Bacillota</taxon>
        <taxon>Bacilli</taxon>
        <taxon>Bacillales</taxon>
        <taxon>Caryophanaceae</taxon>
        <taxon>Caryophanon</taxon>
    </lineage>
</organism>
<dbReference type="InterPro" id="IPR032720">
    <property type="entry name" value="Cys_rich_CWC"/>
</dbReference>
<evidence type="ECO:0000313" key="1">
    <source>
        <dbReference type="EMBL" id="OCS86940.1"/>
    </source>
</evidence>
<gene>
    <name evidence="1" type="ORF">A6M13_12125</name>
</gene>
<reference evidence="1 2" key="1">
    <citation type="submission" date="2016-07" db="EMBL/GenBank/DDBJ databases">
        <title>Caryophanon tenue genome sequencing.</title>
        <authorList>
            <person name="Verma A."/>
            <person name="Pal Y."/>
            <person name="Krishnamurthi S."/>
        </authorList>
    </citation>
    <scope>NUCLEOTIDE SEQUENCE [LARGE SCALE GENOMIC DNA]</scope>
    <source>
        <strain evidence="1 2">DSM 14152</strain>
    </source>
</reference>
<name>A0A1C0YIE4_9BACL</name>
<dbReference type="EMBL" id="MASJ01000007">
    <property type="protein sequence ID" value="OCS86940.1"/>
    <property type="molecule type" value="Genomic_DNA"/>
</dbReference>